<keyword evidence="3 5" id="KW-1133">Transmembrane helix</keyword>
<comment type="subcellular location">
    <subcellularLocation>
        <location evidence="1">Membrane</location>
        <topology evidence="1">Multi-pass membrane protein</topology>
    </subcellularLocation>
</comment>
<keyword evidence="4 5" id="KW-0472">Membrane</keyword>
<reference evidence="6" key="1">
    <citation type="submission" date="2020-11" db="EMBL/GenBank/DDBJ databases">
        <authorList>
            <person name="Tran Van P."/>
        </authorList>
    </citation>
    <scope>NUCLEOTIDE SEQUENCE</scope>
</reference>
<dbReference type="GO" id="GO:0006820">
    <property type="term" value="P:monoatomic anion transport"/>
    <property type="evidence" value="ECO:0007669"/>
    <property type="project" value="TreeGrafter"/>
</dbReference>
<sequence>MSTQILGTLCAMFTAGKIVASFGWQGPFYLNGILSLPYFISWMYLVYDSPSKHPRISEEEKDFLESSKEIDDRGMPTLASYVILVTYAYIVVLSSTAEDGEIEVRISFLCILPDLLSEMEFVAYVEYSTKILATDDHPVVFIEANGSSSAVSSDSSEDVAKWMELFMF</sequence>
<evidence type="ECO:0000256" key="1">
    <source>
        <dbReference type="ARBA" id="ARBA00004141"/>
    </source>
</evidence>
<organism evidence="6">
    <name type="scientific">Timema californicum</name>
    <name type="common">California timema</name>
    <name type="synonym">Walking stick</name>
    <dbReference type="NCBI Taxonomy" id="61474"/>
    <lineage>
        <taxon>Eukaryota</taxon>
        <taxon>Metazoa</taxon>
        <taxon>Ecdysozoa</taxon>
        <taxon>Arthropoda</taxon>
        <taxon>Hexapoda</taxon>
        <taxon>Insecta</taxon>
        <taxon>Pterygota</taxon>
        <taxon>Neoptera</taxon>
        <taxon>Polyneoptera</taxon>
        <taxon>Phasmatodea</taxon>
        <taxon>Timematodea</taxon>
        <taxon>Timematoidea</taxon>
        <taxon>Timematidae</taxon>
        <taxon>Timema</taxon>
    </lineage>
</organism>
<feature type="transmembrane region" description="Helical" evidence="5">
    <location>
        <begin position="78"/>
        <end position="97"/>
    </location>
</feature>
<accession>A0A7R9JHW4</accession>
<evidence type="ECO:0000256" key="2">
    <source>
        <dbReference type="ARBA" id="ARBA00022692"/>
    </source>
</evidence>
<dbReference type="Gene3D" id="1.20.1250.20">
    <property type="entry name" value="MFS general substrate transporter like domains"/>
    <property type="match status" value="1"/>
</dbReference>
<protein>
    <submittedName>
        <fullName evidence="6">(California timema) hypothetical protein</fullName>
    </submittedName>
</protein>
<evidence type="ECO:0000313" key="6">
    <source>
        <dbReference type="EMBL" id="CAD7579202.1"/>
    </source>
</evidence>
<dbReference type="PANTHER" id="PTHR11662:SF399">
    <property type="entry name" value="FI19708P1-RELATED"/>
    <property type="match status" value="1"/>
</dbReference>
<dbReference type="EMBL" id="OE190449">
    <property type="protein sequence ID" value="CAD7579202.1"/>
    <property type="molecule type" value="Genomic_DNA"/>
</dbReference>
<evidence type="ECO:0000256" key="5">
    <source>
        <dbReference type="SAM" id="Phobius"/>
    </source>
</evidence>
<dbReference type="GO" id="GO:0022857">
    <property type="term" value="F:transmembrane transporter activity"/>
    <property type="evidence" value="ECO:0007669"/>
    <property type="project" value="InterPro"/>
</dbReference>
<dbReference type="SUPFAM" id="SSF103473">
    <property type="entry name" value="MFS general substrate transporter"/>
    <property type="match status" value="1"/>
</dbReference>
<dbReference type="AlphaFoldDB" id="A0A7R9JHW4"/>
<dbReference type="PANTHER" id="PTHR11662">
    <property type="entry name" value="SOLUTE CARRIER FAMILY 17"/>
    <property type="match status" value="1"/>
</dbReference>
<dbReference type="InterPro" id="IPR050382">
    <property type="entry name" value="MFS_Na/Anion_cotransporter"/>
</dbReference>
<dbReference type="InterPro" id="IPR011701">
    <property type="entry name" value="MFS"/>
</dbReference>
<dbReference type="Pfam" id="PF07690">
    <property type="entry name" value="MFS_1"/>
    <property type="match status" value="1"/>
</dbReference>
<name>A0A7R9JHW4_TIMCA</name>
<keyword evidence="2 5" id="KW-0812">Transmembrane</keyword>
<dbReference type="GO" id="GO:0016020">
    <property type="term" value="C:membrane"/>
    <property type="evidence" value="ECO:0007669"/>
    <property type="project" value="UniProtKB-SubCell"/>
</dbReference>
<dbReference type="InterPro" id="IPR036259">
    <property type="entry name" value="MFS_trans_sf"/>
</dbReference>
<proteinExistence type="predicted"/>
<feature type="transmembrane region" description="Helical" evidence="5">
    <location>
        <begin position="30"/>
        <end position="47"/>
    </location>
</feature>
<gene>
    <name evidence="6" type="ORF">TCMB3V08_LOCUS11737</name>
</gene>
<evidence type="ECO:0000256" key="3">
    <source>
        <dbReference type="ARBA" id="ARBA00022989"/>
    </source>
</evidence>
<evidence type="ECO:0000256" key="4">
    <source>
        <dbReference type="ARBA" id="ARBA00023136"/>
    </source>
</evidence>